<accession>A0ABW4BA33</accession>
<keyword evidence="6" id="KW-0472">Membrane</keyword>
<dbReference type="Pfam" id="PF19258">
    <property type="entry name" value="KxYKxGKxW_sig"/>
    <property type="match status" value="1"/>
</dbReference>
<dbReference type="NCBIfam" id="TIGR01167">
    <property type="entry name" value="LPXTG_anchor"/>
    <property type="match status" value="1"/>
</dbReference>
<gene>
    <name evidence="8" type="ORF">ACFQ3L_08400</name>
</gene>
<dbReference type="Proteomes" id="UP001597249">
    <property type="component" value="Unassembled WGS sequence"/>
</dbReference>
<dbReference type="InterPro" id="IPR019931">
    <property type="entry name" value="LPXTG_anchor"/>
</dbReference>
<dbReference type="NCBIfam" id="TIGR03715">
    <property type="entry name" value="KxYKxGKxW"/>
    <property type="match status" value="1"/>
</dbReference>
<dbReference type="RefSeq" id="WP_379882537.1">
    <property type="nucleotide sequence ID" value="NZ_JBHTMO010000025.1"/>
</dbReference>
<feature type="domain" description="Gram-positive cocci surface proteins LPxTG" evidence="7">
    <location>
        <begin position="1140"/>
        <end position="1176"/>
    </location>
</feature>
<evidence type="ECO:0000259" key="7">
    <source>
        <dbReference type="PROSITE" id="PS50847"/>
    </source>
</evidence>
<evidence type="ECO:0000256" key="2">
    <source>
        <dbReference type="ARBA" id="ARBA00022525"/>
    </source>
</evidence>
<dbReference type="Pfam" id="PF18483">
    <property type="entry name" value="Lectin_L-type_dom"/>
    <property type="match status" value="1"/>
</dbReference>
<keyword evidence="3" id="KW-0732">Signal</keyword>
<proteinExistence type="predicted"/>
<evidence type="ECO:0000313" key="8">
    <source>
        <dbReference type="EMBL" id="MFD1393581.1"/>
    </source>
</evidence>
<feature type="region of interest" description="Disordered" evidence="5">
    <location>
        <begin position="95"/>
        <end position="128"/>
    </location>
</feature>
<protein>
    <submittedName>
        <fullName evidence="8">KxYKxGKxW signal peptide domain-containing protein</fullName>
    </submittedName>
</protein>
<dbReference type="Pfam" id="PF00746">
    <property type="entry name" value="Gram_pos_anchor"/>
    <property type="match status" value="1"/>
</dbReference>
<dbReference type="Gene3D" id="3.10.20.470">
    <property type="match status" value="1"/>
</dbReference>
<reference evidence="9" key="1">
    <citation type="journal article" date="2019" name="Int. J. Syst. Evol. Microbiol.">
        <title>The Global Catalogue of Microorganisms (GCM) 10K type strain sequencing project: providing services to taxonomists for standard genome sequencing and annotation.</title>
        <authorList>
            <consortium name="The Broad Institute Genomics Platform"/>
            <consortium name="The Broad Institute Genome Sequencing Center for Infectious Disease"/>
            <person name="Wu L."/>
            <person name="Ma J."/>
        </authorList>
    </citation>
    <scope>NUCLEOTIDE SEQUENCE [LARGE SCALE GENOMIC DNA]</scope>
    <source>
        <strain evidence="9">CCM 8911</strain>
    </source>
</reference>
<keyword evidence="1" id="KW-0134">Cell wall</keyword>
<dbReference type="InterPro" id="IPR041495">
    <property type="entry name" value="Mub_B2"/>
</dbReference>
<dbReference type="EMBL" id="JBHTMO010000025">
    <property type="protein sequence ID" value="MFD1393581.1"/>
    <property type="molecule type" value="Genomic_DNA"/>
</dbReference>
<evidence type="ECO:0000256" key="3">
    <source>
        <dbReference type="ARBA" id="ARBA00022729"/>
    </source>
</evidence>
<evidence type="ECO:0000256" key="5">
    <source>
        <dbReference type="SAM" id="MobiDB-lite"/>
    </source>
</evidence>
<keyword evidence="2" id="KW-0964">Secreted</keyword>
<evidence type="ECO:0000256" key="6">
    <source>
        <dbReference type="SAM" id="Phobius"/>
    </source>
</evidence>
<comment type="caution">
    <text evidence="8">The sequence shown here is derived from an EMBL/GenBank/DDBJ whole genome shotgun (WGS) entry which is preliminary data.</text>
</comment>
<organism evidence="8 9">
    <name type="scientific">Lacticaseibacillus jixianensis</name>
    <dbReference type="NCBI Taxonomy" id="2486012"/>
    <lineage>
        <taxon>Bacteria</taxon>
        <taxon>Bacillati</taxon>
        <taxon>Bacillota</taxon>
        <taxon>Bacilli</taxon>
        <taxon>Lactobacillales</taxon>
        <taxon>Lactobacillaceae</taxon>
        <taxon>Lacticaseibacillus</taxon>
    </lineage>
</organism>
<feature type="transmembrane region" description="Helical" evidence="6">
    <location>
        <begin position="1149"/>
        <end position="1168"/>
    </location>
</feature>
<dbReference type="InterPro" id="IPR013320">
    <property type="entry name" value="ConA-like_dom_sf"/>
</dbReference>
<evidence type="ECO:0000313" key="9">
    <source>
        <dbReference type="Proteomes" id="UP001597249"/>
    </source>
</evidence>
<dbReference type="InterPro" id="IPR041558">
    <property type="entry name" value="MucBP_2"/>
</dbReference>
<keyword evidence="9" id="KW-1185">Reference proteome</keyword>
<dbReference type="PROSITE" id="PS50847">
    <property type="entry name" value="GRAM_POS_ANCHORING"/>
    <property type="match status" value="1"/>
</dbReference>
<evidence type="ECO:0000256" key="1">
    <source>
        <dbReference type="ARBA" id="ARBA00022512"/>
    </source>
</evidence>
<dbReference type="Gene3D" id="2.60.120.200">
    <property type="match status" value="1"/>
</dbReference>
<dbReference type="Pfam" id="PF17965">
    <property type="entry name" value="MucBP_2"/>
    <property type="match status" value="1"/>
</dbReference>
<dbReference type="Gene3D" id="2.60.40.4300">
    <property type="match status" value="1"/>
</dbReference>
<keyword evidence="4" id="KW-0572">Peptidoglycan-anchor</keyword>
<keyword evidence="6" id="KW-0812">Transmembrane</keyword>
<keyword evidence="6" id="KW-1133">Transmembrane helix</keyword>
<feature type="region of interest" description="Disordered" evidence="5">
    <location>
        <begin position="1053"/>
        <end position="1105"/>
    </location>
</feature>
<evidence type="ECO:0000256" key="4">
    <source>
        <dbReference type="ARBA" id="ARBA00023088"/>
    </source>
</evidence>
<name>A0ABW4BA33_9LACO</name>
<dbReference type="Pfam" id="PF17966">
    <property type="entry name" value="Muc_B2"/>
    <property type="match status" value="1"/>
</dbReference>
<sequence length="1176" mass="123336">MSIVRNNLHNNRCNLKRRYKMYRSGKMWMVSAILFVGTASTLMMGGHSVQAAAGADGQPVISRQAVPLTGQTDGDEAAAAPKAAASAALPASAAPTATTGAPAQGEVAPVAATSASEATPSSAAAPEASSATSVASGVSSAASGASSATSGNSAAPSLAASAASAAATSAALTAGTGTASAADNQNGLSMANLTTDNYAQAFNFNGTAKYDQTTKTVTLTDDVNQEAGSITLKDKISLSQSFVLKGELNIGARDQISHGGGDGVAFGFHDANSDLVGLGGAGLGLAGIPDAIGWKADTTYNWVDSNQAGPDPSAFSNGPEAPNSPGYGGGLAFGAFIKTAKNVIGLGQGLPDAGHATTIADGAQAIDSPAPGFKEDPTADPTSWQGDFRYIEIDYNPNDGGRKLLTVIYDGKRWQMDITDWAADKTDTAFFISAGTAANANLQQFKLDSFTFHPAATVDVKYEYTTDSTVNDALEKDPTATVDPKTLTEIPGYVGLVDYPTGAFVDQQYLTYPQSIPGYRYVRLYETSIPANGSLSLQGNNGTVIYLYRKTGNGGQKALIQFWDGTEHKELGQPVTVEGDSNTLSDYSDGAAIAAYKQAGYQYDPYYDQTVNVDESGGLHNAIYFDDDNKTTQKFNVYLFHDVQNTPEQESFTRTIKYVRDTDGSQLYPTVYQNISFTISKTIDKVANTTTYNNPSYTFEYLASPRHIRGWLPDIDTVSELTFDMQHVPTQDQLNVVVKYHEETGLVPNGILVKTKVGMPPAVHEPTGRVPNGILVKTKVGMPPAVHEPTGRVPNGILVKTKVGMPPAIHEPTGRVPNGILVKTKVGMPPAVHEPTGRVPNGILVKTKVGMPPAIHEPTGRVPNGILVKTKVGMPPAVHEPTGRVPNGILVKTKVGMPPAVHEPTGRVPNGILVKTKVGMPPAVHEPTGRVPNGILVKTKVGMPPAVHEPTGRVPHGILVKTKVGMPPAVHEPTGRVPNGILVKTKVGMPPAVHEPTGRVPYGILVKTKVGMPPAVHAPIIHKVPTGIIVKTQVPPAVHAPRSRVPEGVIVQTQVPPTTPGSKAKVPNGPAPKTQVPPAAPAPNGTPEAKVTVPHGEPLRPRPVANDRTPEAIITSTNGSSTPDTTRPGMRHVGFNRAKLPSTGDRENVALTGIGAMVSIIFGVLGLTKKRQRRTN</sequence>
<dbReference type="SUPFAM" id="SSF49899">
    <property type="entry name" value="Concanavalin A-like lectins/glucanases"/>
    <property type="match status" value="1"/>
</dbReference>
<dbReference type="InterPro" id="IPR022263">
    <property type="entry name" value="KxYKxGKxW"/>
</dbReference>